<proteinExistence type="predicted"/>
<evidence type="ECO:0000313" key="2">
    <source>
        <dbReference type="EMBL" id="SPJ90988.1"/>
    </source>
</evidence>
<dbReference type="EMBL" id="ONZP01000802">
    <property type="protein sequence ID" value="SPJ90988.1"/>
    <property type="molecule type" value="Genomic_DNA"/>
</dbReference>
<organism evidence="2 3">
    <name type="scientific">Fusarium torulosum</name>
    <dbReference type="NCBI Taxonomy" id="33205"/>
    <lineage>
        <taxon>Eukaryota</taxon>
        <taxon>Fungi</taxon>
        <taxon>Dikarya</taxon>
        <taxon>Ascomycota</taxon>
        <taxon>Pezizomycotina</taxon>
        <taxon>Sordariomycetes</taxon>
        <taxon>Hypocreomycetidae</taxon>
        <taxon>Hypocreales</taxon>
        <taxon>Nectriaceae</taxon>
        <taxon>Fusarium</taxon>
    </lineage>
</organism>
<gene>
    <name evidence="2" type="ORF">FTOL_13390</name>
</gene>
<dbReference type="SUPFAM" id="SSF49785">
    <property type="entry name" value="Galactose-binding domain-like"/>
    <property type="match status" value="1"/>
</dbReference>
<name>A0AAE8MMF4_9HYPO</name>
<evidence type="ECO:0000256" key="1">
    <source>
        <dbReference type="SAM" id="SignalP"/>
    </source>
</evidence>
<reference evidence="2" key="1">
    <citation type="submission" date="2018-03" db="EMBL/GenBank/DDBJ databases">
        <authorList>
            <person name="Guldener U."/>
        </authorList>
    </citation>
    <scope>NUCLEOTIDE SEQUENCE</scope>
</reference>
<dbReference type="InterPro" id="IPR008979">
    <property type="entry name" value="Galactose-bd-like_sf"/>
</dbReference>
<keyword evidence="1" id="KW-0732">Signal</keyword>
<dbReference type="Gene3D" id="2.60.120.260">
    <property type="entry name" value="Galactose-binding domain-like"/>
    <property type="match status" value="1"/>
</dbReference>
<dbReference type="Proteomes" id="UP001187734">
    <property type="component" value="Unassembled WGS sequence"/>
</dbReference>
<feature type="signal peptide" evidence="1">
    <location>
        <begin position="1"/>
        <end position="21"/>
    </location>
</feature>
<comment type="caution">
    <text evidence="2">The sequence shown here is derived from an EMBL/GenBank/DDBJ whole genome shotgun (WGS) entry which is preliminary data.</text>
</comment>
<dbReference type="AlphaFoldDB" id="A0AAE8MMF4"/>
<keyword evidence="3" id="KW-1185">Reference proteome</keyword>
<evidence type="ECO:0008006" key="4">
    <source>
        <dbReference type="Google" id="ProtNLM"/>
    </source>
</evidence>
<protein>
    <recommendedName>
        <fullName evidence="4">CBM-cenC domain-containing protein</fullName>
    </recommendedName>
</protein>
<feature type="chain" id="PRO_5042038577" description="CBM-cenC domain-containing protein" evidence="1">
    <location>
        <begin position="22"/>
        <end position="280"/>
    </location>
</feature>
<accession>A0AAE8MMF4</accession>
<evidence type="ECO:0000313" key="3">
    <source>
        <dbReference type="Proteomes" id="UP001187734"/>
    </source>
</evidence>
<sequence length="280" mass="29705">MKVSVVSITFTVLALCSGGHASPCKPKSSSASTTDVLTATSAISTAESSSTEVLFTSTEIPSSTVPETTSTDFSTTVITSADTTTSVELIKTTTAISSAETTTISEESAPTQIFVNPSFDEQSSSGAYDGSPWTFTDSSTTSVVGLNSDPSLAHSGSYSAYWSVTTISQRSRVVQTVSLVAGETYTLSYWWFVNQDQQPTNNVGCYIAVQQTQVSTSMSTYPEFFPLTVPLPLKSWTKRDVAFTGKGGNTELSIFVFCNAGVSDGLKVAIDDITLYKNTQ</sequence>